<evidence type="ECO:0000256" key="3">
    <source>
        <dbReference type="ARBA" id="ARBA00031484"/>
    </source>
</evidence>
<dbReference type="AlphaFoldDB" id="A0AAJ6BMA8"/>
<dbReference type="GO" id="GO:0003755">
    <property type="term" value="F:peptidyl-prolyl cis-trans isomerase activity"/>
    <property type="evidence" value="ECO:0007669"/>
    <property type="project" value="UniProtKB-KW"/>
</dbReference>
<proteinExistence type="predicted"/>
<feature type="domain" description="PpiC" evidence="6">
    <location>
        <begin position="145"/>
        <end position="258"/>
    </location>
</feature>
<dbReference type="InterPro" id="IPR046357">
    <property type="entry name" value="PPIase_dom_sf"/>
</dbReference>
<evidence type="ECO:0000313" key="8">
    <source>
        <dbReference type="Proteomes" id="UP001218362"/>
    </source>
</evidence>
<name>A0AAJ6BMA8_9SPHN</name>
<accession>A0AAJ6BMA8</accession>
<dbReference type="Pfam" id="PF13145">
    <property type="entry name" value="Rotamase_2"/>
    <property type="match status" value="1"/>
</dbReference>
<dbReference type="KEGG" id="acob:P0Y56_14675"/>
<evidence type="ECO:0000256" key="1">
    <source>
        <dbReference type="ARBA" id="ARBA00018370"/>
    </source>
</evidence>
<keyword evidence="4" id="KW-0697">Rotamase</keyword>
<evidence type="ECO:0000259" key="6">
    <source>
        <dbReference type="PROSITE" id="PS50198"/>
    </source>
</evidence>
<keyword evidence="4 7" id="KW-0413">Isomerase</keyword>
<evidence type="ECO:0000313" key="7">
    <source>
        <dbReference type="EMBL" id="WEK46239.1"/>
    </source>
</evidence>
<evidence type="ECO:0000256" key="2">
    <source>
        <dbReference type="ARBA" id="ARBA00030642"/>
    </source>
</evidence>
<dbReference type="InterPro" id="IPR000297">
    <property type="entry name" value="PPIase_PpiC"/>
</dbReference>
<protein>
    <recommendedName>
        <fullName evidence="1">Parvulin-like PPIase</fullName>
    </recommendedName>
    <alternativeName>
        <fullName evidence="2">Peptidyl-prolyl cis-trans isomerase plp</fullName>
    </alternativeName>
    <alternativeName>
        <fullName evidence="3">Rotamase plp</fullName>
    </alternativeName>
</protein>
<organism evidence="7 8">
    <name type="scientific">Candidatus Andeanibacterium colombiense</name>
    <dbReference type="NCBI Taxonomy" id="3121345"/>
    <lineage>
        <taxon>Bacteria</taxon>
        <taxon>Pseudomonadati</taxon>
        <taxon>Pseudomonadota</taxon>
        <taxon>Alphaproteobacteria</taxon>
        <taxon>Sphingomonadales</taxon>
        <taxon>Sphingomonadaceae</taxon>
        <taxon>Candidatus Andeanibacterium</taxon>
    </lineage>
</organism>
<keyword evidence="5" id="KW-1133">Transmembrane helix</keyword>
<evidence type="ECO:0000256" key="5">
    <source>
        <dbReference type="SAM" id="Phobius"/>
    </source>
</evidence>
<dbReference type="PROSITE" id="PS50198">
    <property type="entry name" value="PPIC_PPIASE_2"/>
    <property type="match status" value="1"/>
</dbReference>
<feature type="transmembrane region" description="Helical" evidence="5">
    <location>
        <begin position="42"/>
        <end position="59"/>
    </location>
</feature>
<sequence length="306" mass="34896">MYKQDAFAGGEVPAVPGTVPQRSRLRNFLARPRVRAILREPLTHFLLFGILIFLVAHGIEARSKRYTIDVGPADVTRIVNSFEQQYGSEPDPVQIRTMIDNYIREEIYLREGLALGLDKNDEIVRRRVAQKYDFLQQDMAVPREPAEAQLRGFYASHRADFKLPERRSFDQVYFSIDQRGEDAARSLAEIALAKLDRGEKAAGDEFPGPPVVSNLSQEEANRLFGGDSFAPHVFKAPQGRWTGPLRSGFGWHLVRVSQIEPSRARSFDEARGDVRLAWIEADRQARNRVAYDELRRRYTINGADRP</sequence>
<reference evidence="7" key="1">
    <citation type="submission" date="2023-03" db="EMBL/GenBank/DDBJ databases">
        <title>Andean soil-derived lignocellulolytic bacterial consortium as a source of novel taxa and putative plastic-active enzymes.</title>
        <authorList>
            <person name="Diaz-Garcia L."/>
            <person name="Chuvochina M."/>
            <person name="Feuerriegel G."/>
            <person name="Bunk B."/>
            <person name="Sproer C."/>
            <person name="Streit W.R."/>
            <person name="Rodriguez L.M."/>
            <person name="Overmann J."/>
            <person name="Jimenez D.J."/>
        </authorList>
    </citation>
    <scope>NUCLEOTIDE SEQUENCE</scope>
    <source>
        <strain evidence="7">MAG 26</strain>
    </source>
</reference>
<evidence type="ECO:0000256" key="4">
    <source>
        <dbReference type="PROSITE-ProRule" id="PRU00278"/>
    </source>
</evidence>
<dbReference type="EMBL" id="CP119316">
    <property type="protein sequence ID" value="WEK46239.1"/>
    <property type="molecule type" value="Genomic_DNA"/>
</dbReference>
<keyword evidence="5" id="KW-0812">Transmembrane</keyword>
<gene>
    <name evidence="7" type="ORF">P0Y56_14675</name>
</gene>
<dbReference type="Gene3D" id="3.10.50.40">
    <property type="match status" value="1"/>
</dbReference>
<dbReference type="Proteomes" id="UP001218362">
    <property type="component" value="Chromosome"/>
</dbReference>
<keyword evidence="5" id="KW-0472">Membrane</keyword>